<accession>A0A7X4GUL6</accession>
<gene>
    <name evidence="2" type="ORF">GTP45_24665</name>
</gene>
<dbReference type="EMBL" id="WWCK01000007">
    <property type="protein sequence ID" value="MYM70018.1"/>
    <property type="molecule type" value="Genomic_DNA"/>
</dbReference>
<dbReference type="SUPFAM" id="SSF48452">
    <property type="entry name" value="TPR-like"/>
    <property type="match status" value="1"/>
</dbReference>
<feature type="repeat" description="TPR" evidence="1">
    <location>
        <begin position="234"/>
        <end position="267"/>
    </location>
</feature>
<keyword evidence="1" id="KW-0802">TPR repeat</keyword>
<dbReference type="PANTHER" id="PTHR12558:SF13">
    <property type="entry name" value="CELL DIVISION CYCLE PROTEIN 27 HOMOLOG"/>
    <property type="match status" value="1"/>
</dbReference>
<reference evidence="2 3" key="1">
    <citation type="submission" date="2019-12" db="EMBL/GenBank/DDBJ databases">
        <title>Novel species isolated from a subtropical stream in China.</title>
        <authorList>
            <person name="Lu H."/>
        </authorList>
    </citation>
    <scope>NUCLEOTIDE SEQUENCE [LARGE SCALE GENOMIC DNA]</scope>
    <source>
        <strain evidence="2 3">FT55W</strain>
    </source>
</reference>
<evidence type="ECO:0000313" key="3">
    <source>
        <dbReference type="Proteomes" id="UP000450012"/>
    </source>
</evidence>
<organism evidence="2 3">
    <name type="scientific">Duganella rivi</name>
    <dbReference type="NCBI Taxonomy" id="2666083"/>
    <lineage>
        <taxon>Bacteria</taxon>
        <taxon>Pseudomonadati</taxon>
        <taxon>Pseudomonadota</taxon>
        <taxon>Betaproteobacteria</taxon>
        <taxon>Burkholderiales</taxon>
        <taxon>Oxalobacteraceae</taxon>
        <taxon>Telluria group</taxon>
        <taxon>Duganella</taxon>
    </lineage>
</organism>
<protein>
    <submittedName>
        <fullName evidence="2">Tetratricopeptide repeat protein</fullName>
    </submittedName>
</protein>
<dbReference type="PROSITE" id="PS50005">
    <property type="entry name" value="TPR"/>
    <property type="match status" value="1"/>
</dbReference>
<dbReference type="SMART" id="SM00028">
    <property type="entry name" value="TPR"/>
    <property type="match status" value="3"/>
</dbReference>
<evidence type="ECO:0000313" key="2">
    <source>
        <dbReference type="EMBL" id="MYM70018.1"/>
    </source>
</evidence>
<dbReference type="InterPro" id="IPR011990">
    <property type="entry name" value="TPR-like_helical_dom_sf"/>
</dbReference>
<name>A0A7X4GUL6_9BURK</name>
<dbReference type="PANTHER" id="PTHR12558">
    <property type="entry name" value="CELL DIVISION CYCLE 16,23,27"/>
    <property type="match status" value="1"/>
</dbReference>
<dbReference type="Gene3D" id="1.25.40.10">
    <property type="entry name" value="Tetratricopeptide repeat domain"/>
    <property type="match status" value="2"/>
</dbReference>
<dbReference type="Pfam" id="PF13432">
    <property type="entry name" value="TPR_16"/>
    <property type="match status" value="1"/>
</dbReference>
<keyword evidence="3" id="KW-1185">Reference proteome</keyword>
<comment type="caution">
    <text evidence="2">The sequence shown here is derived from an EMBL/GenBank/DDBJ whole genome shotgun (WGS) entry which is preliminary data.</text>
</comment>
<sequence length="393" mass="43931">MCTVLGAAAFLGGCASKPVVVQAPRLQLFHDQLFQPPGAPIDTSHVFATTPAMREYVQHELGTPGPGKDVRRMLFDALYRRDKLQLEYDSATTRNAAQTFEARAGNCLSLAIMTAALARELSLPVQFQQIEVDEVWSRSGNLYFASNHVNLALGRPRSERSNPYMTYAADTANSLTVDFIPVPPKAREAARPLSETTIIAMFLNNRAAELLSTGHVDDAYWAARKAAEVDPLFLNAYNTLGVIYQHHGNQDAAEQALRYAHSQAPDNTIFLANLAQTLEAENKLDEAAVLRARLAQLEPYPPFHFFHQGQEAMKLGDYARARTLFERELERVPDYHEFHFWLAVANYQLGNLRAADKHMALAVNNSTTRGDHDLYAAKLDRIRAYEAQSRTKQ</sequence>
<dbReference type="InterPro" id="IPR019734">
    <property type="entry name" value="TPR_rpt"/>
</dbReference>
<evidence type="ECO:0000256" key="1">
    <source>
        <dbReference type="PROSITE-ProRule" id="PRU00339"/>
    </source>
</evidence>
<dbReference type="AlphaFoldDB" id="A0A7X4GUL6"/>
<proteinExistence type="predicted"/>
<dbReference type="Proteomes" id="UP000450012">
    <property type="component" value="Unassembled WGS sequence"/>
</dbReference>